<keyword evidence="4" id="KW-1185">Reference proteome</keyword>
<dbReference type="Proteomes" id="UP000828251">
    <property type="component" value="Unassembled WGS sequence"/>
</dbReference>
<protein>
    <recommendedName>
        <fullName evidence="2">DUF4283 domain-containing protein</fullName>
    </recommendedName>
</protein>
<dbReference type="Pfam" id="PF14111">
    <property type="entry name" value="DUF4283"/>
    <property type="match status" value="1"/>
</dbReference>
<dbReference type="PANTHER" id="PTHR31286:SF173">
    <property type="entry name" value="DUF4283 DOMAIN-CONTAINING PROTEIN"/>
    <property type="match status" value="1"/>
</dbReference>
<dbReference type="InterPro" id="IPR025558">
    <property type="entry name" value="DUF4283"/>
</dbReference>
<evidence type="ECO:0000256" key="1">
    <source>
        <dbReference type="SAM" id="MobiDB-lite"/>
    </source>
</evidence>
<feature type="compositionally biased region" description="Polar residues" evidence="1">
    <location>
        <begin position="1"/>
        <end position="17"/>
    </location>
</feature>
<proteinExistence type="predicted"/>
<sequence>MIKPLTSNGDGVSQPEDSNTKKVRFKESVVNPEGVIAVEDSITKGNCSKESEVAPKDVMVVDPSLTSSISWKDMLVGKENPVKNVSDDGHFLVDNFSLTEQDVKKSFVDGVPSIDFSNRVYKLLEKEMSTAVVLKMLGQNLGITTLHNRLYGIWKPSKPFQLMDVENGYFLAKFQSTVDYDKVLSQGPWVIFGHYLTVQPWTIDFNSNLPYPNLVLSWIRFPGLPSHLYQK</sequence>
<organism evidence="3 4">
    <name type="scientific">Gossypium stocksii</name>
    <dbReference type="NCBI Taxonomy" id="47602"/>
    <lineage>
        <taxon>Eukaryota</taxon>
        <taxon>Viridiplantae</taxon>
        <taxon>Streptophyta</taxon>
        <taxon>Embryophyta</taxon>
        <taxon>Tracheophyta</taxon>
        <taxon>Spermatophyta</taxon>
        <taxon>Magnoliopsida</taxon>
        <taxon>eudicotyledons</taxon>
        <taxon>Gunneridae</taxon>
        <taxon>Pentapetalae</taxon>
        <taxon>rosids</taxon>
        <taxon>malvids</taxon>
        <taxon>Malvales</taxon>
        <taxon>Malvaceae</taxon>
        <taxon>Malvoideae</taxon>
        <taxon>Gossypium</taxon>
    </lineage>
</organism>
<evidence type="ECO:0000259" key="2">
    <source>
        <dbReference type="Pfam" id="PF14111"/>
    </source>
</evidence>
<name>A0A9D3UFQ2_9ROSI</name>
<dbReference type="EMBL" id="JAIQCV010000012">
    <property type="protein sequence ID" value="KAH1039543.1"/>
    <property type="molecule type" value="Genomic_DNA"/>
</dbReference>
<gene>
    <name evidence="3" type="ORF">J1N35_041286</name>
</gene>
<reference evidence="3 4" key="1">
    <citation type="journal article" date="2021" name="Plant Biotechnol. J.">
        <title>Multi-omics assisted identification of the key and species-specific regulatory components of drought-tolerant mechanisms in Gossypium stocksii.</title>
        <authorList>
            <person name="Yu D."/>
            <person name="Ke L."/>
            <person name="Zhang D."/>
            <person name="Wu Y."/>
            <person name="Sun Y."/>
            <person name="Mei J."/>
            <person name="Sun J."/>
            <person name="Sun Y."/>
        </authorList>
    </citation>
    <scope>NUCLEOTIDE SEQUENCE [LARGE SCALE GENOMIC DNA]</scope>
    <source>
        <strain evidence="4">cv. E1</strain>
        <tissue evidence="3">Leaf</tissue>
    </source>
</reference>
<accession>A0A9D3UFQ2</accession>
<dbReference type="OrthoDB" id="1751111at2759"/>
<dbReference type="PANTHER" id="PTHR31286">
    <property type="entry name" value="GLYCINE-RICH CELL WALL STRUCTURAL PROTEIN 1.8-LIKE"/>
    <property type="match status" value="1"/>
</dbReference>
<feature type="domain" description="DUF4283" evidence="2">
    <location>
        <begin position="127"/>
        <end position="207"/>
    </location>
</feature>
<feature type="region of interest" description="Disordered" evidence="1">
    <location>
        <begin position="1"/>
        <end position="22"/>
    </location>
</feature>
<evidence type="ECO:0000313" key="3">
    <source>
        <dbReference type="EMBL" id="KAH1039543.1"/>
    </source>
</evidence>
<comment type="caution">
    <text evidence="3">The sequence shown here is derived from an EMBL/GenBank/DDBJ whole genome shotgun (WGS) entry which is preliminary data.</text>
</comment>
<dbReference type="AlphaFoldDB" id="A0A9D3UFQ2"/>
<evidence type="ECO:0000313" key="4">
    <source>
        <dbReference type="Proteomes" id="UP000828251"/>
    </source>
</evidence>
<dbReference type="InterPro" id="IPR040256">
    <property type="entry name" value="At4g02000-like"/>
</dbReference>